<keyword evidence="1" id="KW-0472">Membrane</keyword>
<evidence type="ECO:0000313" key="3">
    <source>
        <dbReference type="EMBL" id="PRY68940.1"/>
    </source>
</evidence>
<protein>
    <submittedName>
        <fullName evidence="3">Uncharacterized protein DUF4350</fullName>
    </submittedName>
</protein>
<dbReference type="Proteomes" id="UP000237983">
    <property type="component" value="Unassembled WGS sequence"/>
</dbReference>
<keyword evidence="4" id="KW-1185">Reference proteome</keyword>
<dbReference type="RefSeq" id="WP_106211114.1">
    <property type="nucleotide sequence ID" value="NZ_PVTL01000003.1"/>
</dbReference>
<organism evidence="3 4">
    <name type="scientific">Glaciihabitans tibetensis</name>
    <dbReference type="NCBI Taxonomy" id="1266600"/>
    <lineage>
        <taxon>Bacteria</taxon>
        <taxon>Bacillati</taxon>
        <taxon>Actinomycetota</taxon>
        <taxon>Actinomycetes</taxon>
        <taxon>Micrococcales</taxon>
        <taxon>Microbacteriaceae</taxon>
        <taxon>Glaciihabitans</taxon>
    </lineage>
</organism>
<dbReference type="OrthoDB" id="5241668at2"/>
<feature type="domain" description="DUF4350" evidence="2">
    <location>
        <begin position="57"/>
        <end position="232"/>
    </location>
</feature>
<dbReference type="Pfam" id="PF14258">
    <property type="entry name" value="DUF4350"/>
    <property type="match status" value="1"/>
</dbReference>
<evidence type="ECO:0000313" key="4">
    <source>
        <dbReference type="Proteomes" id="UP000237983"/>
    </source>
</evidence>
<reference evidence="3 4" key="1">
    <citation type="submission" date="2018-03" db="EMBL/GenBank/DDBJ databases">
        <title>Genomic Encyclopedia of Type Strains, Phase III (KMG-III): the genomes of soil and plant-associated and newly described type strains.</title>
        <authorList>
            <person name="Whitman W."/>
        </authorList>
    </citation>
    <scope>NUCLEOTIDE SEQUENCE [LARGE SCALE GENOMIC DNA]</scope>
    <source>
        <strain evidence="3 4">CGMCC 1.12484</strain>
    </source>
</reference>
<dbReference type="AlphaFoldDB" id="A0A2T0VFF0"/>
<gene>
    <name evidence="3" type="ORF">B0I08_103145</name>
</gene>
<evidence type="ECO:0000256" key="1">
    <source>
        <dbReference type="SAM" id="Phobius"/>
    </source>
</evidence>
<dbReference type="InterPro" id="IPR025646">
    <property type="entry name" value="DUF4350"/>
</dbReference>
<keyword evidence="1" id="KW-0812">Transmembrane</keyword>
<dbReference type="EMBL" id="PVTL01000003">
    <property type="protein sequence ID" value="PRY68940.1"/>
    <property type="molecule type" value="Genomic_DNA"/>
</dbReference>
<proteinExistence type="predicted"/>
<name>A0A2T0VFF0_9MICO</name>
<accession>A0A2T0VFF0</accession>
<keyword evidence="1" id="KW-1133">Transmembrane helix</keyword>
<feature type="transmembrane region" description="Helical" evidence="1">
    <location>
        <begin position="24"/>
        <end position="43"/>
    </location>
</feature>
<comment type="caution">
    <text evidence="3">The sequence shown here is derived from an EMBL/GenBank/DDBJ whole genome shotgun (WGS) entry which is preliminary data.</text>
</comment>
<evidence type="ECO:0000259" key="2">
    <source>
        <dbReference type="Pfam" id="PF14258"/>
    </source>
</evidence>
<sequence>MTEVITTESTVLTPSVSRVARRTAFWAGVLVFALVVAGITFSVRGNVAEGDPLSITNPAPAGSQALAEVLRDQGVRVTETNSLDQTRDAAAAATGTTVLLHDPESILAPDQLLQLAELSDNLVLVSPSFTVLDTLAPAVAAAGEATGPFSADASCAVGAVDRAERVTGDGTGYRLVDESADAQLCLGSGDAVYSLIQLGTDAGVRTVLGVPDALSNEGIIAGGNAALALGLLGQDPTLIWYLPSLADVDSAAPPSIAEATPPWLIPFTSLVVLLAFAAAFWRGRRFGPLVIENLPVVVRSSETMEGRARLYERGSARLRALDAVRIGSLDRIGRLCGLPATATVDEVVAAAASLTSRPLESVAALLLTEEPRSDAQLVRISDALLDLERAVAIAARPG</sequence>